<protein>
    <submittedName>
        <fullName evidence="1">Uncharacterized protein</fullName>
    </submittedName>
</protein>
<reference evidence="1 2" key="1">
    <citation type="submission" date="2011-02" db="EMBL/GenBank/DDBJ databases">
        <title>The Genome Sequence of Sphaeroforma arctica JP610.</title>
        <authorList>
            <consortium name="The Broad Institute Genome Sequencing Platform"/>
            <person name="Russ C."/>
            <person name="Cuomo C."/>
            <person name="Young S.K."/>
            <person name="Zeng Q."/>
            <person name="Gargeya S."/>
            <person name="Alvarado L."/>
            <person name="Berlin A."/>
            <person name="Chapman S.B."/>
            <person name="Chen Z."/>
            <person name="Freedman E."/>
            <person name="Gellesch M."/>
            <person name="Goldberg J."/>
            <person name="Griggs A."/>
            <person name="Gujja S."/>
            <person name="Heilman E."/>
            <person name="Heiman D."/>
            <person name="Howarth C."/>
            <person name="Mehta T."/>
            <person name="Neiman D."/>
            <person name="Pearson M."/>
            <person name="Roberts A."/>
            <person name="Saif S."/>
            <person name="Shea T."/>
            <person name="Shenoy N."/>
            <person name="Sisk P."/>
            <person name="Stolte C."/>
            <person name="Sykes S."/>
            <person name="White J."/>
            <person name="Yandava C."/>
            <person name="Burger G."/>
            <person name="Gray M.W."/>
            <person name="Holland P.W.H."/>
            <person name="King N."/>
            <person name="Lang F.B.F."/>
            <person name="Roger A.J."/>
            <person name="Ruiz-Trillo I."/>
            <person name="Haas B."/>
            <person name="Nusbaum C."/>
            <person name="Birren B."/>
        </authorList>
    </citation>
    <scope>NUCLEOTIDE SEQUENCE [LARGE SCALE GENOMIC DNA]</scope>
    <source>
        <strain evidence="1 2">JP610</strain>
    </source>
</reference>
<evidence type="ECO:0000313" key="2">
    <source>
        <dbReference type="Proteomes" id="UP000054560"/>
    </source>
</evidence>
<proteinExistence type="predicted"/>
<evidence type="ECO:0000313" key="1">
    <source>
        <dbReference type="EMBL" id="KNC71964.1"/>
    </source>
</evidence>
<feature type="non-terminal residue" evidence="1">
    <location>
        <position position="1"/>
    </location>
</feature>
<keyword evidence="2" id="KW-1185">Reference proteome</keyword>
<organism evidence="1 2">
    <name type="scientific">Sphaeroforma arctica JP610</name>
    <dbReference type="NCBI Taxonomy" id="667725"/>
    <lineage>
        <taxon>Eukaryota</taxon>
        <taxon>Ichthyosporea</taxon>
        <taxon>Ichthyophonida</taxon>
        <taxon>Sphaeroforma</taxon>
    </lineage>
</organism>
<dbReference type="EMBL" id="KQ247782">
    <property type="protein sequence ID" value="KNC71964.1"/>
    <property type="molecule type" value="Genomic_DNA"/>
</dbReference>
<dbReference type="Proteomes" id="UP000054560">
    <property type="component" value="Unassembled WGS sequence"/>
</dbReference>
<accession>A0A0L0F5Q9</accession>
<dbReference type="GeneID" id="25915995"/>
<gene>
    <name evidence="1" type="ORF">SARC_15491</name>
</gene>
<dbReference type="AlphaFoldDB" id="A0A0L0F5Q9"/>
<sequence>RILGCDVHTAATLTIVCDDTNICVDADMDDDNESGKAGVFETNKDDFFGDL</sequence>
<dbReference type="RefSeq" id="XP_014145866.1">
    <property type="nucleotide sequence ID" value="XM_014290391.1"/>
</dbReference>
<name>A0A0L0F5Q9_9EUKA</name>